<dbReference type="KEGG" id="rec:RHECIAT_CH0003161"/>
<protein>
    <submittedName>
        <fullName evidence="1">Uncharacterized protein</fullName>
    </submittedName>
</protein>
<dbReference type="HOGENOM" id="CLU_2452474_0_0_5"/>
<reference evidence="1 2" key="1">
    <citation type="submission" date="2008-04" db="EMBL/GenBank/DDBJ databases">
        <title>Genome diversity and DNA divergence of Rhizobium etli.</title>
        <authorList>
            <person name="Gonzalez V."/>
            <person name="Acosta J.L."/>
            <person name="Santamaria R.I."/>
            <person name="Bustos P."/>
            <person name="Hernandez-Gonzalez I.L."/>
            <person name="Fernandez J.L."/>
            <person name="Diaz R."/>
            <person name="Flores M."/>
            <person name="Mora J."/>
            <person name="Palacios R."/>
            <person name="Davila G."/>
        </authorList>
    </citation>
    <scope>NUCLEOTIDE SEQUENCE [LARGE SCALE GENOMIC DNA]</scope>
    <source>
        <strain evidence="1 2">CIAT 652</strain>
    </source>
</reference>
<accession>B3PUY4</accession>
<evidence type="ECO:0000313" key="2">
    <source>
        <dbReference type="Proteomes" id="UP000008817"/>
    </source>
</evidence>
<sequence length="89" mass="10522">MDGQSEKKFTEPERRVHVAFLAKSARNLYCRRYKKLIMRPRRRKFCVSAQIGRWRECALNDTLKNFCLPKSRKRRTLASFGHFASMGSP</sequence>
<name>B3PUY4_RHIE6</name>
<dbReference type="AlphaFoldDB" id="B3PUY4"/>
<dbReference type="EMBL" id="CP001074">
    <property type="protein sequence ID" value="ACE92109.1"/>
    <property type="molecule type" value="Genomic_DNA"/>
</dbReference>
<dbReference type="Proteomes" id="UP000008817">
    <property type="component" value="Chromosome"/>
</dbReference>
<proteinExistence type="predicted"/>
<organism evidence="1 2">
    <name type="scientific">Rhizobium etli (strain CIAT 652)</name>
    <dbReference type="NCBI Taxonomy" id="491916"/>
    <lineage>
        <taxon>Bacteria</taxon>
        <taxon>Pseudomonadati</taxon>
        <taxon>Pseudomonadota</taxon>
        <taxon>Alphaproteobacteria</taxon>
        <taxon>Hyphomicrobiales</taxon>
        <taxon>Rhizobiaceae</taxon>
        <taxon>Rhizobium/Agrobacterium group</taxon>
        <taxon>Rhizobium</taxon>
    </lineage>
</organism>
<gene>
    <name evidence="1" type="ordered locus">RHECIAT_CH0003161</name>
</gene>
<evidence type="ECO:0000313" key="1">
    <source>
        <dbReference type="EMBL" id="ACE92109.1"/>
    </source>
</evidence>